<dbReference type="Proteomes" id="UP000030661">
    <property type="component" value="Unassembled WGS sequence"/>
</dbReference>
<dbReference type="FunFam" id="3.40.50.300:FF:000127">
    <property type="entry name" value="Ribose import ATP-binding protein RbsA"/>
    <property type="match status" value="1"/>
</dbReference>
<sequence length="504" mass="55415">MDNRILIIEGISKRYGGLQALHNVHLDVQRGEVHAVVGENGAGKSTLMKILGGIVKRDSGKVYFRGQEVNFISPIEAIQAGLSVIHQELSMLPTMNVIENVYMGRMPSRFGRINWLTAEQDTRRVLAQVGLEIDPYTIVNDLSISQRQLVEIAKAISINASLIIMDEPNSSLAGAETERLFSVIESLKQQGVAIIYVSHKIEEVLRISDRITGLRDGEYVDTIRKAEASVEKIIRMMVGRELHRENIHVGHALGGVLLETRKLTGPHFADVSFTIRQGEIVGFAGLVGAGRSEVARAIFGADPFTSGEIVFEGQPVRFHSPAEAIAHGLAMVQEDRKKLSLFMGLPIAFNMALAEMPRQTMSRSGIINYANVTRILTEFVNKLNLKFGDFDDPVSSLSGGNQQKTVLARWLATKPRLLILDEPTHGIDVGAKVEIYKLMHQLSLEGIGILLISSELPEILLMSDRVVVMREGQVTGILNRSQLSEDVIMACATYNVHEITAAAA</sequence>
<dbReference type="InterPro" id="IPR050107">
    <property type="entry name" value="ABC_carbohydrate_import_ATPase"/>
</dbReference>
<name>A0A081C7T8_VECG1</name>
<dbReference type="GO" id="GO:0005886">
    <property type="term" value="C:plasma membrane"/>
    <property type="evidence" value="ECO:0007669"/>
    <property type="project" value="UniProtKB-SubCell"/>
</dbReference>
<keyword evidence="12" id="KW-1185">Reference proteome</keyword>
<dbReference type="GO" id="GO:0016887">
    <property type="term" value="F:ATP hydrolysis activity"/>
    <property type="evidence" value="ECO:0007669"/>
    <property type="project" value="InterPro"/>
</dbReference>
<dbReference type="eggNOG" id="COG1129">
    <property type="taxonomic scope" value="Bacteria"/>
</dbReference>
<proteinExistence type="predicted"/>
<keyword evidence="2" id="KW-0813">Transport</keyword>
<dbReference type="AlphaFoldDB" id="A0A081C7T8"/>
<keyword evidence="8" id="KW-1278">Translocase</keyword>
<dbReference type="GO" id="GO:0005524">
    <property type="term" value="F:ATP binding"/>
    <property type="evidence" value="ECO:0007669"/>
    <property type="project" value="UniProtKB-KW"/>
</dbReference>
<evidence type="ECO:0000256" key="2">
    <source>
        <dbReference type="ARBA" id="ARBA00022448"/>
    </source>
</evidence>
<dbReference type="CDD" id="cd03215">
    <property type="entry name" value="ABC_Carb_Monos_II"/>
    <property type="match status" value="1"/>
</dbReference>
<dbReference type="InterPro" id="IPR027417">
    <property type="entry name" value="P-loop_NTPase"/>
</dbReference>
<keyword evidence="3" id="KW-1003">Cell membrane</keyword>
<comment type="subcellular location">
    <subcellularLocation>
        <location evidence="1">Cell membrane</location>
        <topology evidence="1">Peripheral membrane protein</topology>
    </subcellularLocation>
</comment>
<evidence type="ECO:0000256" key="7">
    <source>
        <dbReference type="ARBA" id="ARBA00022840"/>
    </source>
</evidence>
<evidence type="ECO:0000256" key="1">
    <source>
        <dbReference type="ARBA" id="ARBA00004202"/>
    </source>
</evidence>
<organism evidence="11">
    <name type="scientific">Vecturithrix granuli</name>
    <dbReference type="NCBI Taxonomy" id="1499967"/>
    <lineage>
        <taxon>Bacteria</taxon>
        <taxon>Candidatus Moduliflexota</taxon>
        <taxon>Candidatus Vecturitrichia</taxon>
        <taxon>Candidatus Vecturitrichales</taxon>
        <taxon>Candidatus Vecturitrichaceae</taxon>
        <taxon>Candidatus Vecturithrix</taxon>
    </lineage>
</organism>
<dbReference type="PANTHER" id="PTHR43790">
    <property type="entry name" value="CARBOHYDRATE TRANSPORT ATP-BINDING PROTEIN MG119-RELATED"/>
    <property type="match status" value="1"/>
</dbReference>
<keyword evidence="6" id="KW-0547">Nucleotide-binding</keyword>
<evidence type="ECO:0000256" key="5">
    <source>
        <dbReference type="ARBA" id="ARBA00022737"/>
    </source>
</evidence>
<keyword evidence="7 11" id="KW-0067">ATP-binding</keyword>
<evidence type="ECO:0000313" key="12">
    <source>
        <dbReference type="Proteomes" id="UP000030661"/>
    </source>
</evidence>
<evidence type="ECO:0000256" key="3">
    <source>
        <dbReference type="ARBA" id="ARBA00022475"/>
    </source>
</evidence>
<feature type="domain" description="ABC transporter" evidence="10">
    <location>
        <begin position="6"/>
        <end position="241"/>
    </location>
</feature>
<dbReference type="HOGENOM" id="CLU_000604_92_3_0"/>
<dbReference type="PANTHER" id="PTHR43790:SF3">
    <property type="entry name" value="D-ALLOSE IMPORT ATP-BINDING PROTEIN ALSA-RELATED"/>
    <property type="match status" value="1"/>
</dbReference>
<evidence type="ECO:0000256" key="4">
    <source>
        <dbReference type="ARBA" id="ARBA00022597"/>
    </source>
</evidence>
<evidence type="ECO:0000256" key="9">
    <source>
        <dbReference type="ARBA" id="ARBA00023136"/>
    </source>
</evidence>
<evidence type="ECO:0000256" key="6">
    <source>
        <dbReference type="ARBA" id="ARBA00022741"/>
    </source>
</evidence>
<dbReference type="InterPro" id="IPR003593">
    <property type="entry name" value="AAA+_ATPase"/>
</dbReference>
<evidence type="ECO:0000259" key="10">
    <source>
        <dbReference type="PROSITE" id="PS50893"/>
    </source>
</evidence>
<feature type="domain" description="ABC transporter" evidence="10">
    <location>
        <begin position="242"/>
        <end position="496"/>
    </location>
</feature>
<keyword evidence="9" id="KW-0472">Membrane</keyword>
<dbReference type="STRING" id="1499967.U27_00540"/>
<dbReference type="PROSITE" id="PS50893">
    <property type="entry name" value="ABC_TRANSPORTER_2"/>
    <property type="match status" value="2"/>
</dbReference>
<keyword evidence="5" id="KW-0677">Repeat</keyword>
<evidence type="ECO:0000256" key="8">
    <source>
        <dbReference type="ARBA" id="ARBA00022967"/>
    </source>
</evidence>
<dbReference type="SUPFAM" id="SSF52540">
    <property type="entry name" value="P-loop containing nucleoside triphosphate hydrolases"/>
    <property type="match status" value="2"/>
</dbReference>
<dbReference type="Pfam" id="PF00005">
    <property type="entry name" value="ABC_tran"/>
    <property type="match status" value="2"/>
</dbReference>
<dbReference type="CDD" id="cd03216">
    <property type="entry name" value="ABC_Carb_Monos_I"/>
    <property type="match status" value="1"/>
</dbReference>
<evidence type="ECO:0000313" key="11">
    <source>
        <dbReference type="EMBL" id="GAK60643.1"/>
    </source>
</evidence>
<protein>
    <submittedName>
        <fullName evidence="11">Putative ribose/galactose/methyl galactoside import ATP-binding protein</fullName>
    </submittedName>
</protein>
<dbReference type="InterPro" id="IPR003439">
    <property type="entry name" value="ABC_transporter-like_ATP-bd"/>
</dbReference>
<keyword evidence="4" id="KW-0762">Sugar transport</keyword>
<accession>A0A081C7T8</accession>
<dbReference type="Gene3D" id="3.40.50.300">
    <property type="entry name" value="P-loop containing nucleotide triphosphate hydrolases"/>
    <property type="match status" value="2"/>
</dbReference>
<reference evidence="11" key="1">
    <citation type="journal article" date="2015" name="PeerJ">
        <title>First genomic representation of candidate bacterial phylum KSB3 points to enhanced environmental sensing as a trigger of wastewater bulking.</title>
        <authorList>
            <person name="Sekiguchi Y."/>
            <person name="Ohashi A."/>
            <person name="Parks D.H."/>
            <person name="Yamauchi T."/>
            <person name="Tyson G.W."/>
            <person name="Hugenholtz P."/>
        </authorList>
    </citation>
    <scope>NUCLEOTIDE SEQUENCE [LARGE SCALE GENOMIC DNA]</scope>
</reference>
<dbReference type="EMBL" id="DF820474">
    <property type="protein sequence ID" value="GAK60643.1"/>
    <property type="molecule type" value="Genomic_DNA"/>
</dbReference>
<gene>
    <name evidence="11" type="ORF">U27_00540</name>
</gene>
<dbReference type="SMART" id="SM00382">
    <property type="entry name" value="AAA"/>
    <property type="match status" value="2"/>
</dbReference>